<dbReference type="InterPro" id="IPR040627">
    <property type="entry name" value="T3SS_ATPase_C"/>
</dbReference>
<dbReference type="PROSITE" id="PS00152">
    <property type="entry name" value="ATPASE_ALPHA_BETA"/>
    <property type="match status" value="1"/>
</dbReference>
<dbReference type="InterPro" id="IPR027417">
    <property type="entry name" value="P-loop_NTPase"/>
</dbReference>
<keyword evidence="6" id="KW-0653">Protein transport</keyword>
<dbReference type="Pfam" id="PF02874">
    <property type="entry name" value="ATP-synt_ab_N"/>
    <property type="match status" value="1"/>
</dbReference>
<evidence type="ECO:0000313" key="10">
    <source>
        <dbReference type="EMBL" id="KUM28949.1"/>
    </source>
</evidence>
<dbReference type="Gene3D" id="3.40.50.12240">
    <property type="match status" value="1"/>
</dbReference>
<keyword evidence="4" id="KW-0547">Nucleotide-binding</keyword>
<dbReference type="AlphaFoldDB" id="A0A101KY02"/>
<dbReference type="CDD" id="cd01136">
    <property type="entry name" value="ATPase_flagellum-secretory_path_III"/>
    <property type="match status" value="1"/>
</dbReference>
<keyword evidence="7" id="KW-1278">Translocase</keyword>
<evidence type="ECO:0000256" key="3">
    <source>
        <dbReference type="ARBA" id="ARBA00022490"/>
    </source>
</evidence>
<dbReference type="SMART" id="SM00382">
    <property type="entry name" value="AAA"/>
    <property type="match status" value="1"/>
</dbReference>
<dbReference type="PANTHER" id="PTHR15184">
    <property type="entry name" value="ATP SYNTHASE"/>
    <property type="match status" value="1"/>
</dbReference>
<evidence type="ECO:0000259" key="9">
    <source>
        <dbReference type="SMART" id="SM00382"/>
    </source>
</evidence>
<comment type="catalytic activity">
    <reaction evidence="8">
        <text>ATP + H2O + cellular proteinSide 1 = ADP + phosphate + cellular proteinSide 2.</text>
        <dbReference type="EC" id="7.4.2.8"/>
    </reaction>
</comment>
<proteinExistence type="predicted"/>
<dbReference type="InterPro" id="IPR020003">
    <property type="entry name" value="ATPase_a/bsu_AS"/>
</dbReference>
<dbReference type="InterPro" id="IPR000194">
    <property type="entry name" value="ATPase_F1/V1/A1_a/bsu_nucl-bd"/>
</dbReference>
<evidence type="ECO:0000256" key="7">
    <source>
        <dbReference type="ARBA" id="ARBA00022967"/>
    </source>
</evidence>
<comment type="caution">
    <text evidence="10">The sequence shown here is derived from an EMBL/GenBank/DDBJ whole genome shotgun (WGS) entry which is preliminary data.</text>
</comment>
<evidence type="ECO:0000256" key="5">
    <source>
        <dbReference type="ARBA" id="ARBA00022840"/>
    </source>
</evidence>
<keyword evidence="5" id="KW-0067">ATP-binding</keyword>
<evidence type="ECO:0000313" key="11">
    <source>
        <dbReference type="Proteomes" id="UP000053176"/>
    </source>
</evidence>
<sequence length="452" mass="48491">MTGPAADIESRLASIIPGLRSGLRDNASRPRRGRVRRVTGTVIHATVEEVRIGEICDLLDPRTGKATKAEVVGLMDEMAILVPLGDLTGLSSLTEVVATGKDQSVPVGPGLLGRVISALGEPLDGKPLSPDGITSSYPVNAYPPSPLERSLISEPIQLGIRALDGLLTCARGQRVGIFGEPGVGKSVLLSDIVTGTDADIAVVALVGERGREVREFVQHQLGPEGLARAVIVVATSDRPAIERVKAAYVATSIAEYFRDQGKHVLLAMDNITRFARAQREIGLASGEPPTRRGFPSSLFAVLPRLLERAGPGRVGSITSLYSVLLEGDGTLDPVAEEIQALLDGHVFLSNELAQRNHFPAIDVLRSRSRLMDTVVPPGHRSDAGRMRELLARYADVELLLRVGEYEKGSDAVADEAVEKIDTINAFLRQASATHESIEKTRQRMREIVNEGS</sequence>
<feature type="domain" description="AAA+ ATPase" evidence="9">
    <location>
        <begin position="171"/>
        <end position="404"/>
    </location>
</feature>
<evidence type="ECO:0000256" key="4">
    <source>
        <dbReference type="ARBA" id="ARBA00022741"/>
    </source>
</evidence>
<dbReference type="InterPro" id="IPR050053">
    <property type="entry name" value="ATPase_alpha/beta_chains"/>
</dbReference>
<protein>
    <submittedName>
        <fullName evidence="10">Type III secretion apparatus H+-transporting two-sector ATPase</fullName>
    </submittedName>
</protein>
<dbReference type="NCBIfam" id="TIGR01026">
    <property type="entry name" value="fliI_yscN"/>
    <property type="match status" value="1"/>
</dbReference>
<evidence type="ECO:0000256" key="1">
    <source>
        <dbReference type="ARBA" id="ARBA00004496"/>
    </source>
</evidence>
<keyword evidence="3" id="KW-0963">Cytoplasm</keyword>
<dbReference type="InterPro" id="IPR005714">
    <property type="entry name" value="ATPase_T3SS_FliI/YscN"/>
</dbReference>
<dbReference type="PANTHER" id="PTHR15184:SF9">
    <property type="entry name" value="SPI-1 TYPE 3 SECRETION SYSTEM ATPASE"/>
    <property type="match status" value="1"/>
</dbReference>
<dbReference type="GO" id="GO:0030257">
    <property type="term" value="C:type III protein secretion system complex"/>
    <property type="evidence" value="ECO:0007669"/>
    <property type="project" value="InterPro"/>
</dbReference>
<dbReference type="Pfam" id="PF18269">
    <property type="entry name" value="T3SS_ATPase_C"/>
    <property type="match status" value="1"/>
</dbReference>
<dbReference type="GO" id="GO:0046933">
    <property type="term" value="F:proton-transporting ATP synthase activity, rotational mechanism"/>
    <property type="evidence" value="ECO:0007669"/>
    <property type="project" value="TreeGrafter"/>
</dbReference>
<evidence type="ECO:0000256" key="8">
    <source>
        <dbReference type="ARBA" id="ARBA00034006"/>
    </source>
</evidence>
<dbReference type="OrthoDB" id="9801639at2"/>
<dbReference type="FunFam" id="3.40.50.12240:FF:000002">
    <property type="entry name" value="Flagellum-specific ATP synthase FliI"/>
    <property type="match status" value="1"/>
</dbReference>
<name>A0A101KY02_RHILI</name>
<accession>A0A101KY02</accession>
<dbReference type="GO" id="GO:0016887">
    <property type="term" value="F:ATP hydrolysis activity"/>
    <property type="evidence" value="ECO:0007669"/>
    <property type="project" value="InterPro"/>
</dbReference>
<comment type="subcellular location">
    <subcellularLocation>
        <location evidence="1">Cytoplasm</location>
    </subcellularLocation>
</comment>
<dbReference type="GO" id="GO:0005737">
    <property type="term" value="C:cytoplasm"/>
    <property type="evidence" value="ECO:0007669"/>
    <property type="project" value="UniProtKB-SubCell"/>
</dbReference>
<reference evidence="10 11" key="1">
    <citation type="submission" date="2015-12" db="EMBL/GenBank/DDBJ databases">
        <title>Draft genome sequence of Mesorhizobium sp. UFLA 01-765, a multitolerant efficient symbiont and plant-growth promoting strain isolated from Zn-mining soil using Leucaena leucocephala as a trap plant.</title>
        <authorList>
            <person name="Rangel W.M."/>
            <person name="Thijs S."/>
            <person name="Longatti S.M."/>
            <person name="Moreira F.M."/>
            <person name="Weyens N."/>
            <person name="Vangronsveld J."/>
            <person name="Van Hamme J.D."/>
            <person name="Bottos E.M."/>
            <person name="Rineau F."/>
        </authorList>
    </citation>
    <scope>NUCLEOTIDE SEQUENCE [LARGE SCALE GENOMIC DNA]</scope>
    <source>
        <strain evidence="10 11">UFLA 01-765</strain>
    </source>
</reference>
<dbReference type="GO" id="GO:0030254">
    <property type="term" value="P:protein secretion by the type III secretion system"/>
    <property type="evidence" value="ECO:0007669"/>
    <property type="project" value="InterPro"/>
</dbReference>
<dbReference type="EMBL" id="LPWA01000001">
    <property type="protein sequence ID" value="KUM28949.1"/>
    <property type="molecule type" value="Genomic_DNA"/>
</dbReference>
<evidence type="ECO:0000256" key="2">
    <source>
        <dbReference type="ARBA" id="ARBA00022448"/>
    </source>
</evidence>
<evidence type="ECO:0000256" key="6">
    <source>
        <dbReference type="ARBA" id="ARBA00022927"/>
    </source>
</evidence>
<organism evidence="10 11">
    <name type="scientific">Rhizobium loti</name>
    <name type="common">Mesorhizobium loti</name>
    <dbReference type="NCBI Taxonomy" id="381"/>
    <lineage>
        <taxon>Bacteria</taxon>
        <taxon>Pseudomonadati</taxon>
        <taxon>Pseudomonadota</taxon>
        <taxon>Alphaproteobacteria</taxon>
        <taxon>Hyphomicrobiales</taxon>
        <taxon>Phyllobacteriaceae</taxon>
        <taxon>Mesorhizobium</taxon>
    </lineage>
</organism>
<dbReference type="GO" id="GO:0008564">
    <property type="term" value="F:protein-exporting ATPase activity"/>
    <property type="evidence" value="ECO:0007669"/>
    <property type="project" value="UniProtKB-EC"/>
</dbReference>
<dbReference type="Pfam" id="PF00006">
    <property type="entry name" value="ATP-synt_ab"/>
    <property type="match status" value="1"/>
</dbReference>
<dbReference type="InterPro" id="IPR003593">
    <property type="entry name" value="AAA+_ATPase"/>
</dbReference>
<keyword evidence="2" id="KW-0813">Transport</keyword>
<dbReference type="SUPFAM" id="SSF52540">
    <property type="entry name" value="P-loop containing nucleoside triphosphate hydrolases"/>
    <property type="match status" value="1"/>
</dbReference>
<dbReference type="GO" id="GO:0005524">
    <property type="term" value="F:ATP binding"/>
    <property type="evidence" value="ECO:0007669"/>
    <property type="project" value="UniProtKB-KW"/>
</dbReference>
<dbReference type="Proteomes" id="UP000053176">
    <property type="component" value="Unassembled WGS sequence"/>
</dbReference>
<gene>
    <name evidence="10" type="primary">fliI</name>
    <name evidence="10" type="ORF">AU467_01485</name>
</gene>
<dbReference type="InterPro" id="IPR004100">
    <property type="entry name" value="ATPase_F1/V1/A1_a/bsu_N"/>
</dbReference>